<dbReference type="GO" id="GO:0004497">
    <property type="term" value="F:monooxygenase activity"/>
    <property type="evidence" value="ECO:0007669"/>
    <property type="project" value="UniProtKB-KW"/>
</dbReference>
<dbReference type="PRINTS" id="PR00463">
    <property type="entry name" value="EP450I"/>
</dbReference>
<dbReference type="SUPFAM" id="SSF48264">
    <property type="entry name" value="Cytochrome P450"/>
    <property type="match status" value="1"/>
</dbReference>
<feature type="binding site" description="axial binding residue" evidence="5">
    <location>
        <position position="355"/>
    </location>
    <ligand>
        <name>heme</name>
        <dbReference type="ChEBI" id="CHEBI:30413"/>
    </ligand>
    <ligandPart>
        <name>Fe</name>
        <dbReference type="ChEBI" id="CHEBI:18248"/>
    </ligandPart>
</feature>
<dbReference type="GO" id="GO:0043386">
    <property type="term" value="P:mycotoxin biosynthetic process"/>
    <property type="evidence" value="ECO:0007669"/>
    <property type="project" value="UniProtKB-ARBA"/>
</dbReference>
<dbReference type="InterPro" id="IPR001128">
    <property type="entry name" value="Cyt_P450"/>
</dbReference>
<dbReference type="InterPro" id="IPR036396">
    <property type="entry name" value="Cyt_P450_sf"/>
</dbReference>
<reference evidence="8" key="1">
    <citation type="journal article" date="2017" name="Nat. Microbiol.">
        <title>Global analysis of biosynthetic gene clusters reveals vast potential of secondary metabolite production in Penicillium species.</title>
        <authorList>
            <person name="Nielsen J.C."/>
            <person name="Grijseels S."/>
            <person name="Prigent S."/>
            <person name="Ji B."/>
            <person name="Dainat J."/>
            <person name="Nielsen K.F."/>
            <person name="Frisvad J.C."/>
            <person name="Workman M."/>
            <person name="Nielsen J."/>
        </authorList>
    </citation>
    <scope>NUCLEOTIDE SEQUENCE [LARGE SCALE GENOMIC DNA]</scope>
    <source>
        <strain evidence="8">IBT 24891</strain>
    </source>
</reference>
<dbReference type="GO" id="GO:0016705">
    <property type="term" value="F:oxidoreductase activity, acting on paired donors, with incorporation or reduction of molecular oxygen"/>
    <property type="evidence" value="ECO:0007669"/>
    <property type="project" value="InterPro"/>
</dbReference>
<organism evidence="7 8">
    <name type="scientific">Penicillium steckii</name>
    <dbReference type="NCBI Taxonomy" id="303698"/>
    <lineage>
        <taxon>Eukaryota</taxon>
        <taxon>Fungi</taxon>
        <taxon>Dikarya</taxon>
        <taxon>Ascomycota</taxon>
        <taxon>Pezizomycotina</taxon>
        <taxon>Eurotiomycetes</taxon>
        <taxon>Eurotiomycetidae</taxon>
        <taxon>Eurotiales</taxon>
        <taxon>Aspergillaceae</taxon>
        <taxon>Penicillium</taxon>
    </lineage>
</organism>
<protein>
    <recommendedName>
        <fullName evidence="9">Cytochrome P450</fullName>
    </recommendedName>
</protein>
<dbReference type="PANTHER" id="PTHR24305:SF229">
    <property type="entry name" value="P450, PUTATIVE (EUROFUNG)-RELATED"/>
    <property type="match status" value="1"/>
</dbReference>
<proteinExistence type="inferred from homology"/>
<dbReference type="OrthoDB" id="3934656at2759"/>
<dbReference type="PRINTS" id="PR00385">
    <property type="entry name" value="P450"/>
</dbReference>
<dbReference type="AlphaFoldDB" id="A0A1V6SPS2"/>
<comment type="cofactor">
    <cofactor evidence="1 5">
        <name>heme</name>
        <dbReference type="ChEBI" id="CHEBI:30413"/>
    </cofactor>
</comment>
<keyword evidence="5 6" id="KW-0349">Heme</keyword>
<keyword evidence="3 6" id="KW-0560">Oxidoreductase</keyword>
<dbReference type="Gene3D" id="1.10.630.10">
    <property type="entry name" value="Cytochrome P450"/>
    <property type="match status" value="1"/>
</dbReference>
<dbReference type="PROSITE" id="PS00086">
    <property type="entry name" value="CYTOCHROME_P450"/>
    <property type="match status" value="1"/>
</dbReference>
<evidence type="ECO:0008006" key="9">
    <source>
        <dbReference type="Google" id="ProtNLM"/>
    </source>
</evidence>
<evidence type="ECO:0000256" key="4">
    <source>
        <dbReference type="ARBA" id="ARBA00023004"/>
    </source>
</evidence>
<dbReference type="STRING" id="303698.A0A1V6SPS2"/>
<evidence type="ECO:0000256" key="1">
    <source>
        <dbReference type="ARBA" id="ARBA00001971"/>
    </source>
</evidence>
<dbReference type="InterPro" id="IPR017972">
    <property type="entry name" value="Cyt_P450_CS"/>
</dbReference>
<comment type="caution">
    <text evidence="7">The sequence shown here is derived from an EMBL/GenBank/DDBJ whole genome shotgun (WGS) entry which is preliminary data.</text>
</comment>
<evidence type="ECO:0000256" key="6">
    <source>
        <dbReference type="RuleBase" id="RU000461"/>
    </source>
</evidence>
<comment type="similarity">
    <text evidence="6">Belongs to the cytochrome P450 family.</text>
</comment>
<gene>
    <name evidence="7" type="ORF">PENSTE_c026G03631</name>
</gene>
<keyword evidence="4 5" id="KW-0408">Iron</keyword>
<dbReference type="GO" id="GO:0020037">
    <property type="term" value="F:heme binding"/>
    <property type="evidence" value="ECO:0007669"/>
    <property type="project" value="InterPro"/>
</dbReference>
<dbReference type="CDD" id="cd11060">
    <property type="entry name" value="CYP57A1-like"/>
    <property type="match status" value="1"/>
</dbReference>
<keyword evidence="2 5" id="KW-0479">Metal-binding</keyword>
<dbReference type="EMBL" id="MLKD01000026">
    <property type="protein sequence ID" value="OQE15868.1"/>
    <property type="molecule type" value="Genomic_DNA"/>
</dbReference>
<dbReference type="Pfam" id="PF00067">
    <property type="entry name" value="p450"/>
    <property type="match status" value="1"/>
</dbReference>
<evidence type="ECO:0000313" key="7">
    <source>
        <dbReference type="EMBL" id="OQE15868.1"/>
    </source>
</evidence>
<name>A0A1V6SPS2_9EURO</name>
<dbReference type="Proteomes" id="UP000191285">
    <property type="component" value="Unassembled WGS sequence"/>
</dbReference>
<sequence>MNKSGFYDAWRSDKVNKGYAGHFQSRDEKAHTERRRIVNSVYSIASVLESEDAINSCTRSLCDTLRGFSRNETKVDLALWMQYYAFDILGELIFGSRFGFMEERNDVGNYMKAIHSICIRNTIAGTLPSYLSQFTAPTLALFNSTFREAISTIINLAVASKTAMVKRMGEIEEDKDDRRDMLRKLVELSADRGNVVNFTTSHIHSESHSSFFAGADTTAIALSSILGHLIRKPKAYEKLTAEIDTTFSNGLLSSPVKYNEAIKLPYLRACINEGMRLHPSVGLSMPREVPSYGVTINGYHIPEKSTVGMNPAVVQYDTDWFGTDAEQYNPDRWLGVDGKQMEKAMLHFGYGTRICLGKNIALSEIYKLIPQLLREFHIHLVNPDKVLESRNYWFNKVINEEVYIEERFH</sequence>
<evidence type="ECO:0000256" key="5">
    <source>
        <dbReference type="PIRSR" id="PIRSR602401-1"/>
    </source>
</evidence>
<evidence type="ECO:0000256" key="3">
    <source>
        <dbReference type="ARBA" id="ARBA00023002"/>
    </source>
</evidence>
<evidence type="ECO:0000256" key="2">
    <source>
        <dbReference type="ARBA" id="ARBA00022723"/>
    </source>
</evidence>
<dbReference type="InterPro" id="IPR002401">
    <property type="entry name" value="Cyt_P450_E_grp-I"/>
</dbReference>
<dbReference type="GO" id="GO:0005506">
    <property type="term" value="F:iron ion binding"/>
    <property type="evidence" value="ECO:0007669"/>
    <property type="project" value="InterPro"/>
</dbReference>
<dbReference type="InterPro" id="IPR050121">
    <property type="entry name" value="Cytochrome_P450_monoxygenase"/>
</dbReference>
<evidence type="ECO:0000313" key="8">
    <source>
        <dbReference type="Proteomes" id="UP000191285"/>
    </source>
</evidence>
<dbReference type="PANTHER" id="PTHR24305">
    <property type="entry name" value="CYTOCHROME P450"/>
    <property type="match status" value="1"/>
</dbReference>
<keyword evidence="6" id="KW-0503">Monooxygenase</keyword>
<accession>A0A1V6SPS2</accession>
<keyword evidence="8" id="KW-1185">Reference proteome</keyword>